<dbReference type="Proteomes" id="UP000248395">
    <property type="component" value="Unassembled WGS sequence"/>
</dbReference>
<dbReference type="OrthoDB" id="8596371at2"/>
<protein>
    <submittedName>
        <fullName evidence="3">TspB protein</fullName>
    </submittedName>
</protein>
<sequence>MWRVISLLLLLLGLAGYSFADDVIDNKCWSYTGVPPSAPNGGGSSLGYMKVPGTNVYENAYTCNAESPRITRFYGDAIYSCPSGTSDVNGVCKNTRPTCSMSNIAARCAAKKGWGLAMSDISSSSMCGIPSAPATMPDDCDPPPGVGCSMTARFNPLGPPLYMDYTGFTCTATAQVADPSNPNSGNMPALPQPLPQSPGNCKSDEYWGTVSANGKTLQGCFGAGPIPSSNAPVADPATGKDANGNCAANYIGTIDSTGAFKCYPNTQPDSNANCPDGWNKISTGQQTVCVDPNSKPGGSGSGSGGSGNSGGNSNNPGTGASSPSNGGSPNASGTDSQDPGKCTGLPDWVCNLGSGLSGPDGGSPSSLASAGGDISSMLDTSDFFGGGSCPAPKVVVVPLYITEWNWTIDYSPFCDIVARLRPAVIACGFLVAVAIILKR</sequence>
<dbReference type="InterPro" id="IPR008708">
    <property type="entry name" value="Neisseria_TspB"/>
</dbReference>
<feature type="compositionally biased region" description="Low complexity" evidence="1">
    <location>
        <begin position="311"/>
        <end position="333"/>
    </location>
</feature>
<organism evidence="3 4">
    <name type="scientific">Aquitalea magnusonii</name>
    <dbReference type="NCBI Taxonomy" id="332411"/>
    <lineage>
        <taxon>Bacteria</taxon>
        <taxon>Pseudomonadati</taxon>
        <taxon>Pseudomonadota</taxon>
        <taxon>Betaproteobacteria</taxon>
        <taxon>Neisseriales</taxon>
        <taxon>Chromobacteriaceae</taxon>
        <taxon>Aquitalea</taxon>
    </lineage>
</organism>
<feature type="chain" id="PRO_5016278774" evidence="2">
    <location>
        <begin position="21"/>
        <end position="439"/>
    </location>
</feature>
<evidence type="ECO:0000256" key="1">
    <source>
        <dbReference type="SAM" id="MobiDB-lite"/>
    </source>
</evidence>
<comment type="caution">
    <text evidence="3">The sequence shown here is derived from an EMBL/GenBank/DDBJ whole genome shotgun (WGS) entry which is preliminary data.</text>
</comment>
<gene>
    <name evidence="3" type="ORF">DFR38_101263</name>
</gene>
<dbReference type="RefSeq" id="WP_146215893.1">
    <property type="nucleotide sequence ID" value="NZ_QJKC01000001.1"/>
</dbReference>
<dbReference type="AlphaFoldDB" id="A0A318JMQ2"/>
<keyword evidence="2" id="KW-0732">Signal</keyword>
<proteinExistence type="predicted"/>
<evidence type="ECO:0000256" key="2">
    <source>
        <dbReference type="SAM" id="SignalP"/>
    </source>
</evidence>
<dbReference type="EMBL" id="QJKC01000001">
    <property type="protein sequence ID" value="PXX51201.1"/>
    <property type="molecule type" value="Genomic_DNA"/>
</dbReference>
<feature type="compositionally biased region" description="Gly residues" evidence="1">
    <location>
        <begin position="297"/>
        <end position="310"/>
    </location>
</feature>
<accession>A0A318JMQ2</accession>
<keyword evidence="4" id="KW-1185">Reference proteome</keyword>
<dbReference type="NCBIfam" id="NF041109">
    <property type="entry name" value="VF_TspB_C_term"/>
    <property type="match status" value="1"/>
</dbReference>
<evidence type="ECO:0000313" key="4">
    <source>
        <dbReference type="Proteomes" id="UP000248395"/>
    </source>
</evidence>
<reference evidence="3 4" key="1">
    <citation type="submission" date="2018-05" db="EMBL/GenBank/DDBJ databases">
        <title>Genomic Encyclopedia of Type Strains, Phase IV (KMG-IV): sequencing the most valuable type-strain genomes for metagenomic binning, comparative biology and taxonomic classification.</title>
        <authorList>
            <person name="Goeker M."/>
        </authorList>
    </citation>
    <scope>NUCLEOTIDE SEQUENCE [LARGE SCALE GENOMIC DNA]</scope>
    <source>
        <strain evidence="3 4">DSM 25134</strain>
    </source>
</reference>
<name>A0A318JMQ2_9NEIS</name>
<feature type="region of interest" description="Disordered" evidence="1">
    <location>
        <begin position="286"/>
        <end position="339"/>
    </location>
</feature>
<evidence type="ECO:0000313" key="3">
    <source>
        <dbReference type="EMBL" id="PXX51201.1"/>
    </source>
</evidence>
<dbReference type="Pfam" id="PF05616">
    <property type="entry name" value="Neisseria_TspB"/>
    <property type="match status" value="1"/>
</dbReference>
<feature type="signal peptide" evidence="2">
    <location>
        <begin position="1"/>
        <end position="20"/>
    </location>
</feature>